<feature type="domain" description="Polymerase beta nucleotidyltransferase" evidence="1">
    <location>
        <begin position="18"/>
        <end position="75"/>
    </location>
</feature>
<protein>
    <recommendedName>
        <fullName evidence="1">Polymerase beta nucleotidyltransferase domain-containing protein</fullName>
    </recommendedName>
</protein>
<dbReference type="AlphaFoldDB" id="A0A1F5EW21"/>
<accession>A0A1F5EW21</accession>
<comment type="caution">
    <text evidence="2">The sequence shown here is derived from an EMBL/GenBank/DDBJ whole genome shotgun (WGS) entry which is preliminary data.</text>
</comment>
<evidence type="ECO:0000259" key="1">
    <source>
        <dbReference type="Pfam" id="PF18765"/>
    </source>
</evidence>
<dbReference type="Gene3D" id="3.30.460.10">
    <property type="entry name" value="Beta Polymerase, domain 2"/>
    <property type="match status" value="1"/>
</dbReference>
<dbReference type="InterPro" id="IPR041633">
    <property type="entry name" value="Polbeta"/>
</dbReference>
<dbReference type="SUPFAM" id="SSF81301">
    <property type="entry name" value="Nucleotidyltransferase"/>
    <property type="match status" value="1"/>
</dbReference>
<evidence type="ECO:0000313" key="3">
    <source>
        <dbReference type="Proteomes" id="UP000177390"/>
    </source>
</evidence>
<gene>
    <name evidence="2" type="ORF">A3D09_02795</name>
</gene>
<dbReference type="EMBL" id="MFAH01000021">
    <property type="protein sequence ID" value="OGD71593.1"/>
    <property type="molecule type" value="Genomic_DNA"/>
</dbReference>
<reference evidence="2 3" key="1">
    <citation type="journal article" date="2016" name="Nat. Commun.">
        <title>Thousands of microbial genomes shed light on interconnected biogeochemical processes in an aquifer system.</title>
        <authorList>
            <person name="Anantharaman K."/>
            <person name="Brown C.T."/>
            <person name="Hug L.A."/>
            <person name="Sharon I."/>
            <person name="Castelle C.J."/>
            <person name="Probst A.J."/>
            <person name="Thomas B.C."/>
            <person name="Singh A."/>
            <person name="Wilkins M.J."/>
            <person name="Karaoz U."/>
            <person name="Brodie E.L."/>
            <person name="Williams K.H."/>
            <person name="Hubbard S.S."/>
            <person name="Banfield J.F."/>
        </authorList>
    </citation>
    <scope>NUCLEOTIDE SEQUENCE [LARGE SCALE GENOMIC DNA]</scope>
</reference>
<proteinExistence type="predicted"/>
<organism evidence="2 3">
    <name type="scientific">Candidatus Collierbacteria bacterium RIFCSPHIGHO2_02_FULL_49_10</name>
    <dbReference type="NCBI Taxonomy" id="1817723"/>
    <lineage>
        <taxon>Bacteria</taxon>
        <taxon>Candidatus Collieribacteriota</taxon>
    </lineage>
</organism>
<evidence type="ECO:0000313" key="2">
    <source>
        <dbReference type="EMBL" id="OGD71593.1"/>
    </source>
</evidence>
<dbReference type="InterPro" id="IPR043519">
    <property type="entry name" value="NT_sf"/>
</dbReference>
<dbReference type="CDD" id="cd05403">
    <property type="entry name" value="NT_KNTase_like"/>
    <property type="match status" value="1"/>
</dbReference>
<sequence>MKPGLPTHFQNAIGKIKQLKNLPHYSGAFVFGSAARGEVSKNSDLDIKVIVSNKRTCDGINHPHINDIKLDVSFITLAEFKKQTTIDMEKGGRIPMIAESIILFDKTGQLRQLKELAKKAKPKKLTNNDCNWIQFMVYHATDKAKRHLLSDPLSSLLSLDSNLEEILKFHYQINRRWWLSNKRLLIDIRQWDPKLNLMLEKFLLTHGVQRKYNLWEEIINHILEPLGGPKPAAQIVIVRFVEAT</sequence>
<dbReference type="Proteomes" id="UP000177390">
    <property type="component" value="Unassembled WGS sequence"/>
</dbReference>
<dbReference type="Pfam" id="PF18765">
    <property type="entry name" value="Polbeta"/>
    <property type="match status" value="1"/>
</dbReference>
<name>A0A1F5EW21_9BACT</name>